<dbReference type="GO" id="GO:0022857">
    <property type="term" value="F:transmembrane transporter activity"/>
    <property type="evidence" value="ECO:0007669"/>
    <property type="project" value="InterPro"/>
</dbReference>
<evidence type="ECO:0000256" key="7">
    <source>
        <dbReference type="SAM" id="Phobius"/>
    </source>
</evidence>
<feature type="transmembrane region" description="Helical" evidence="7">
    <location>
        <begin position="73"/>
        <end position="92"/>
    </location>
</feature>
<dbReference type="EMBL" id="CP023699">
    <property type="protein sequence ID" value="QEU91284.1"/>
    <property type="molecule type" value="Genomic_DNA"/>
</dbReference>
<dbReference type="Proteomes" id="UP000325529">
    <property type="component" value="Chromosome"/>
</dbReference>
<evidence type="ECO:0000256" key="5">
    <source>
        <dbReference type="ARBA" id="ARBA00023136"/>
    </source>
</evidence>
<evidence type="ECO:0000256" key="6">
    <source>
        <dbReference type="SAM" id="MobiDB-lite"/>
    </source>
</evidence>
<feature type="transmembrane region" description="Helical" evidence="7">
    <location>
        <begin position="343"/>
        <end position="364"/>
    </location>
</feature>
<protein>
    <submittedName>
        <fullName evidence="8">MFS transporter</fullName>
    </submittedName>
</protein>
<sequence length="470" mass="46909">MEKRYSFGRYLAGAVAARAGDEMSGPALMLAGFALTGSAVDASSLLAGVTVAAAVGGPVLGVLLDRSRRPGRLLAGALALYAAGLGAILAGLGRLPFAGILLIAVPVGLLGPALSGGWTAQLPRVVVPGEGRLERANALDAMTFGVASLAGPALAGGVAEVLGAPAAVVVSVALIALAAPVAWLLPAARPPGSRVAGSRHALAGNPRARLGRAGLSRFRPPRAALSHAGLPRSHPARPRFSLPRPRLPHSRPTRSVRVGSVVGELVAGMRVIGGRPALVRATLSSVVSCVAQGVFVACVPLLGERSLGGAGRGALLLACVAVSALAANAVLARYPRAVAPDTIIWASALVQAVALALALATTLVGRGHPFVLVAAACVLGIGEGPQLTALFAIRHREAPEHLRGQIFTTGASLKITGFALGAAVAGPVVARSLPGALALAAGVAVLAALACLRPPRLLSSARLTESGRGR</sequence>
<accession>A0A5J6G9J4</accession>
<feature type="transmembrane region" description="Helical" evidence="7">
    <location>
        <begin position="432"/>
        <end position="452"/>
    </location>
</feature>
<dbReference type="SUPFAM" id="SSF103473">
    <property type="entry name" value="MFS general substrate transporter"/>
    <property type="match status" value="1"/>
</dbReference>
<dbReference type="Gene3D" id="1.20.1250.20">
    <property type="entry name" value="MFS general substrate transporter like domains"/>
    <property type="match status" value="1"/>
</dbReference>
<keyword evidence="5 7" id="KW-0472">Membrane</keyword>
<evidence type="ECO:0000313" key="9">
    <source>
        <dbReference type="Proteomes" id="UP000325529"/>
    </source>
</evidence>
<evidence type="ECO:0000256" key="4">
    <source>
        <dbReference type="ARBA" id="ARBA00022989"/>
    </source>
</evidence>
<feature type="transmembrane region" description="Helical" evidence="7">
    <location>
        <begin position="141"/>
        <end position="159"/>
    </location>
</feature>
<organism evidence="8 9">
    <name type="scientific">Streptomyces kanamyceticus</name>
    <dbReference type="NCBI Taxonomy" id="1967"/>
    <lineage>
        <taxon>Bacteria</taxon>
        <taxon>Bacillati</taxon>
        <taxon>Actinomycetota</taxon>
        <taxon>Actinomycetes</taxon>
        <taxon>Kitasatosporales</taxon>
        <taxon>Streptomycetaceae</taxon>
        <taxon>Streptomyces</taxon>
    </lineage>
</organism>
<feature type="transmembrane region" description="Helical" evidence="7">
    <location>
        <begin position="370"/>
        <end position="393"/>
    </location>
</feature>
<feature type="transmembrane region" description="Helical" evidence="7">
    <location>
        <begin position="165"/>
        <end position="185"/>
    </location>
</feature>
<keyword evidence="4 7" id="KW-1133">Transmembrane helix</keyword>
<comment type="subcellular location">
    <subcellularLocation>
        <location evidence="1">Cell membrane</location>
        <topology evidence="1">Multi-pass membrane protein</topology>
    </subcellularLocation>
</comment>
<dbReference type="InterPro" id="IPR036259">
    <property type="entry name" value="MFS_trans_sf"/>
</dbReference>
<dbReference type="PANTHER" id="PTHR23513:SF11">
    <property type="entry name" value="STAPHYLOFERRIN A TRANSPORTER"/>
    <property type="match status" value="1"/>
</dbReference>
<feature type="transmembrane region" description="Helical" evidence="7">
    <location>
        <begin position="45"/>
        <end position="64"/>
    </location>
</feature>
<feature type="region of interest" description="Disordered" evidence="6">
    <location>
        <begin position="225"/>
        <end position="253"/>
    </location>
</feature>
<dbReference type="AlphaFoldDB" id="A0A5J6G9J4"/>
<dbReference type="KEGG" id="ska:CP970_10645"/>
<name>A0A5J6G9J4_STRKN</name>
<feature type="transmembrane region" description="Helical" evidence="7">
    <location>
        <begin position="405"/>
        <end position="426"/>
    </location>
</feature>
<keyword evidence="2" id="KW-1003">Cell membrane</keyword>
<dbReference type="RefSeq" id="WP_150493223.1">
    <property type="nucleotide sequence ID" value="NZ_CP023699.1"/>
</dbReference>
<dbReference type="InterPro" id="IPR011701">
    <property type="entry name" value="MFS"/>
</dbReference>
<reference evidence="8 9" key="1">
    <citation type="submission" date="2017-09" db="EMBL/GenBank/DDBJ databases">
        <authorList>
            <person name="Lee N."/>
            <person name="Cho B.-K."/>
        </authorList>
    </citation>
    <scope>NUCLEOTIDE SEQUENCE [LARGE SCALE GENOMIC DNA]</scope>
    <source>
        <strain evidence="8 9">ATCC 12853</strain>
    </source>
</reference>
<gene>
    <name evidence="8" type="ORF">CP970_10645</name>
</gene>
<dbReference type="Pfam" id="PF07690">
    <property type="entry name" value="MFS_1"/>
    <property type="match status" value="1"/>
</dbReference>
<feature type="transmembrane region" description="Helical" evidence="7">
    <location>
        <begin position="314"/>
        <end position="331"/>
    </location>
</feature>
<feature type="transmembrane region" description="Helical" evidence="7">
    <location>
        <begin position="277"/>
        <end position="302"/>
    </location>
</feature>
<feature type="transmembrane region" description="Helical" evidence="7">
    <location>
        <begin position="98"/>
        <end position="120"/>
    </location>
</feature>
<keyword evidence="9" id="KW-1185">Reference proteome</keyword>
<evidence type="ECO:0000256" key="3">
    <source>
        <dbReference type="ARBA" id="ARBA00022692"/>
    </source>
</evidence>
<evidence type="ECO:0000256" key="2">
    <source>
        <dbReference type="ARBA" id="ARBA00022475"/>
    </source>
</evidence>
<keyword evidence="3 7" id="KW-0812">Transmembrane</keyword>
<evidence type="ECO:0000313" key="8">
    <source>
        <dbReference type="EMBL" id="QEU91284.1"/>
    </source>
</evidence>
<dbReference type="PANTHER" id="PTHR23513">
    <property type="entry name" value="INTEGRAL MEMBRANE EFFLUX PROTEIN-RELATED"/>
    <property type="match status" value="1"/>
</dbReference>
<evidence type="ECO:0000256" key="1">
    <source>
        <dbReference type="ARBA" id="ARBA00004651"/>
    </source>
</evidence>
<proteinExistence type="predicted"/>
<dbReference type="GO" id="GO:0005886">
    <property type="term" value="C:plasma membrane"/>
    <property type="evidence" value="ECO:0007669"/>
    <property type="project" value="UniProtKB-SubCell"/>
</dbReference>